<dbReference type="SUPFAM" id="SSF47240">
    <property type="entry name" value="Ferritin-like"/>
    <property type="match status" value="1"/>
</dbReference>
<dbReference type="GO" id="GO:0008199">
    <property type="term" value="F:ferric iron binding"/>
    <property type="evidence" value="ECO:0000318"/>
    <property type="project" value="GO_Central"/>
</dbReference>
<feature type="binding site" evidence="8">
    <location>
        <position position="105"/>
    </location>
    <ligand>
        <name>Fe cation</name>
        <dbReference type="ChEBI" id="CHEBI:24875"/>
        <label>1</label>
    </ligand>
</feature>
<dbReference type="GO" id="GO:0006879">
    <property type="term" value="P:intracellular iron ion homeostasis"/>
    <property type="evidence" value="ECO:0007669"/>
    <property type="project" value="UniProtKB-KW"/>
</dbReference>
<feature type="binding site" evidence="8">
    <location>
        <position position="25"/>
    </location>
    <ligand>
        <name>Fe cation</name>
        <dbReference type="ChEBI" id="CHEBI:24875"/>
        <label>1</label>
    </ligand>
</feature>
<dbReference type="InterPro" id="IPR012347">
    <property type="entry name" value="Ferritin-like"/>
</dbReference>
<evidence type="ECO:0000256" key="5">
    <source>
        <dbReference type="ARBA" id="ARBA00023004"/>
    </source>
</evidence>
<dbReference type="GO" id="GO:0005737">
    <property type="term" value="C:cytoplasm"/>
    <property type="evidence" value="ECO:0000318"/>
    <property type="project" value="GO_Central"/>
</dbReference>
<feature type="binding site" evidence="8">
    <location>
        <position position="60"/>
    </location>
    <ligand>
        <name>Fe cation</name>
        <dbReference type="ChEBI" id="CHEBI:24875"/>
        <label>1</label>
    </ligand>
</feature>
<feature type="domain" description="Ferritin-like diiron" evidence="10">
    <location>
        <begin position="8"/>
        <end position="157"/>
    </location>
</feature>
<keyword evidence="3 8" id="KW-0479">Metal-binding</keyword>
<evidence type="ECO:0000256" key="8">
    <source>
        <dbReference type="PIRSR" id="PIRSR601519-1"/>
    </source>
</evidence>
<dbReference type="Bgee" id="ENSOANG00000047614">
    <property type="expression patterns" value="Expressed in adult mammalian kidney and 8 other cell types or tissues"/>
</dbReference>
<comment type="function">
    <text evidence="9">Stores iron in a soluble, non-toxic, readily available form. Important for iron homeostasis. Iron is taken up in the ferrous form and deposited as ferric hydroxides after oxidation.</text>
</comment>
<organism evidence="11 12">
    <name type="scientific">Ornithorhynchus anatinus</name>
    <name type="common">Duckbill platypus</name>
    <dbReference type="NCBI Taxonomy" id="9258"/>
    <lineage>
        <taxon>Eukaryota</taxon>
        <taxon>Metazoa</taxon>
        <taxon>Chordata</taxon>
        <taxon>Craniata</taxon>
        <taxon>Vertebrata</taxon>
        <taxon>Euteleostomi</taxon>
        <taxon>Mammalia</taxon>
        <taxon>Monotremata</taxon>
        <taxon>Ornithorhynchidae</taxon>
        <taxon>Ornithorhynchus</taxon>
    </lineage>
</organism>
<dbReference type="Proteomes" id="UP000002279">
    <property type="component" value="Chromosome 10"/>
</dbReference>
<dbReference type="Pfam" id="PF00210">
    <property type="entry name" value="Ferritin"/>
    <property type="match status" value="1"/>
</dbReference>
<keyword evidence="4" id="KW-0560">Oxidoreductase</keyword>
<dbReference type="GeneTree" id="ENSGT00950000182841"/>
<feature type="binding site" evidence="8">
    <location>
        <position position="63"/>
    </location>
    <ligand>
        <name>Fe cation</name>
        <dbReference type="ChEBI" id="CHEBI:24875"/>
        <label>1</label>
    </ligand>
</feature>
<evidence type="ECO:0000313" key="11">
    <source>
        <dbReference type="Ensembl" id="ENSOANP00000044472.1"/>
    </source>
</evidence>
<dbReference type="PANTHER" id="PTHR11431">
    <property type="entry name" value="FERRITIN"/>
    <property type="match status" value="1"/>
</dbReference>
<comment type="catalytic activity">
    <reaction evidence="7">
        <text>4 Fe(2+) + O2 + 4 H(+) = 4 Fe(3+) + 2 H2O</text>
        <dbReference type="Rhea" id="RHEA:11148"/>
        <dbReference type="ChEBI" id="CHEBI:15377"/>
        <dbReference type="ChEBI" id="CHEBI:15378"/>
        <dbReference type="ChEBI" id="CHEBI:15379"/>
        <dbReference type="ChEBI" id="CHEBI:29033"/>
        <dbReference type="ChEBI" id="CHEBI:29034"/>
        <dbReference type="EC" id="1.16.3.1"/>
    </reaction>
</comment>
<evidence type="ECO:0000256" key="2">
    <source>
        <dbReference type="ARBA" id="ARBA00022434"/>
    </source>
</evidence>
<evidence type="ECO:0000256" key="1">
    <source>
        <dbReference type="ARBA" id="ARBA00007513"/>
    </source>
</evidence>
<evidence type="ECO:0000256" key="7">
    <source>
        <dbReference type="ARBA" id="ARBA00047990"/>
    </source>
</evidence>
<dbReference type="GO" id="GO:0008198">
    <property type="term" value="F:ferrous iron binding"/>
    <property type="evidence" value="ECO:0000318"/>
    <property type="project" value="GO_Central"/>
</dbReference>
<dbReference type="PROSITE" id="PS00540">
    <property type="entry name" value="FERRITIN_1"/>
    <property type="match status" value="1"/>
</dbReference>
<evidence type="ECO:0000256" key="4">
    <source>
        <dbReference type="ARBA" id="ARBA00023002"/>
    </source>
</evidence>
<evidence type="ECO:0000313" key="12">
    <source>
        <dbReference type="Proteomes" id="UP000002279"/>
    </source>
</evidence>
<dbReference type="RefSeq" id="XP_028929286.1">
    <property type="nucleotide sequence ID" value="XM_029073453.2"/>
</dbReference>
<dbReference type="InterPro" id="IPR009078">
    <property type="entry name" value="Ferritin-like_SF"/>
</dbReference>
<dbReference type="CDD" id="cd01056">
    <property type="entry name" value="Euk_Ferritin"/>
    <property type="match status" value="1"/>
</dbReference>
<evidence type="ECO:0000256" key="9">
    <source>
        <dbReference type="RuleBase" id="RU361145"/>
    </source>
</evidence>
<reference evidence="11 12" key="1">
    <citation type="journal article" date="2008" name="Nature">
        <title>Genome analysis of the platypus reveals unique signatures of evolution.</title>
        <authorList>
            <person name="Warren W.C."/>
            <person name="Hillier L.W."/>
            <person name="Marshall Graves J.A."/>
            <person name="Birney E."/>
            <person name="Ponting C.P."/>
            <person name="Grutzner F."/>
            <person name="Belov K."/>
            <person name="Miller W."/>
            <person name="Clarke L."/>
            <person name="Chinwalla A.T."/>
            <person name="Yang S.P."/>
            <person name="Heger A."/>
            <person name="Locke D.P."/>
            <person name="Miethke P."/>
            <person name="Waters P.D."/>
            <person name="Veyrunes F."/>
            <person name="Fulton L."/>
            <person name="Fulton B."/>
            <person name="Graves T."/>
            <person name="Wallis J."/>
            <person name="Puente X.S."/>
            <person name="Lopez-Otin C."/>
            <person name="Ordonez G.R."/>
            <person name="Eichler E.E."/>
            <person name="Chen L."/>
            <person name="Cheng Z."/>
            <person name="Deakin J.E."/>
            <person name="Alsop A."/>
            <person name="Thompson K."/>
            <person name="Kirby P."/>
            <person name="Papenfuss A.T."/>
            <person name="Wakefield M.J."/>
            <person name="Olender T."/>
            <person name="Lancet D."/>
            <person name="Huttley G.A."/>
            <person name="Smit A.F."/>
            <person name="Pask A."/>
            <person name="Temple-Smith P."/>
            <person name="Batzer M.A."/>
            <person name="Walker J.A."/>
            <person name="Konkel M.K."/>
            <person name="Harris R.S."/>
            <person name="Whittington C.M."/>
            <person name="Wong E.S."/>
            <person name="Gemmell N.J."/>
            <person name="Buschiazzo E."/>
            <person name="Vargas Jentzsch I.M."/>
            <person name="Merkel A."/>
            <person name="Schmitz J."/>
            <person name="Zemann A."/>
            <person name="Churakov G."/>
            <person name="Kriegs J.O."/>
            <person name="Brosius J."/>
            <person name="Murchison E.P."/>
            <person name="Sachidanandam R."/>
            <person name="Smith C."/>
            <person name="Hannon G.J."/>
            <person name="Tsend-Ayush E."/>
            <person name="McMillan D."/>
            <person name="Attenborough R."/>
            <person name="Rens W."/>
            <person name="Ferguson-Smith M."/>
            <person name="Lefevre C.M."/>
            <person name="Sharp J.A."/>
            <person name="Nicholas K.R."/>
            <person name="Ray D.A."/>
            <person name="Kube M."/>
            <person name="Reinhardt R."/>
            <person name="Pringle T.H."/>
            <person name="Taylor J."/>
            <person name="Jones R.C."/>
            <person name="Nixon B."/>
            <person name="Dacheux J.L."/>
            <person name="Niwa H."/>
            <person name="Sekita Y."/>
            <person name="Huang X."/>
            <person name="Stark A."/>
            <person name="Kheradpour P."/>
            <person name="Kellis M."/>
            <person name="Flicek P."/>
            <person name="Chen Y."/>
            <person name="Webber C."/>
            <person name="Hardison R."/>
            <person name="Nelson J."/>
            <person name="Hallsworth-Pepin K."/>
            <person name="Delehaunty K."/>
            <person name="Markovic C."/>
            <person name="Minx P."/>
            <person name="Feng Y."/>
            <person name="Kremitzki C."/>
            <person name="Mitreva M."/>
            <person name="Glasscock J."/>
            <person name="Wylie T."/>
            <person name="Wohldmann P."/>
            <person name="Thiru P."/>
            <person name="Nhan M.N."/>
            <person name="Pohl C.S."/>
            <person name="Smith S.M."/>
            <person name="Hou S."/>
            <person name="Nefedov M."/>
            <person name="de Jong P.J."/>
            <person name="Renfree M.B."/>
            <person name="Mardis E.R."/>
            <person name="Wilson R.K."/>
        </authorList>
    </citation>
    <scope>NUCLEOTIDE SEQUENCE [LARGE SCALE GENOMIC DNA]</scope>
    <source>
        <strain evidence="11 12">Glennie</strain>
    </source>
</reference>
<gene>
    <name evidence="11" type="primary">LOC114814650</name>
</gene>
<protein>
    <recommendedName>
        <fullName evidence="9">Ferritin</fullName>
    </recommendedName>
</protein>
<dbReference type="GO" id="GO:0006826">
    <property type="term" value="P:iron ion transport"/>
    <property type="evidence" value="ECO:0007669"/>
    <property type="project" value="InterPro"/>
</dbReference>
<dbReference type="InterPro" id="IPR009040">
    <property type="entry name" value="Ferritin-like_diiron"/>
</dbReference>
<dbReference type="AlphaFoldDB" id="A0A6I8NTV3"/>
<keyword evidence="2 9" id="KW-0409">Iron storage</keyword>
<evidence type="ECO:0000256" key="6">
    <source>
        <dbReference type="ARBA" id="ARBA00025111"/>
    </source>
</evidence>
<dbReference type="Gene3D" id="1.20.1260.10">
    <property type="match status" value="1"/>
</dbReference>
<reference evidence="11" key="3">
    <citation type="submission" date="2025-09" db="UniProtKB">
        <authorList>
            <consortium name="Ensembl"/>
        </authorList>
    </citation>
    <scope>IDENTIFICATION</scope>
    <source>
        <strain evidence="11">Glennie</strain>
    </source>
</reference>
<dbReference type="PANTHER" id="PTHR11431:SF54">
    <property type="entry name" value="FERRITIN"/>
    <property type="match status" value="1"/>
</dbReference>
<comment type="similarity">
    <text evidence="1 9">Belongs to the ferritin family.</text>
</comment>
<dbReference type="GO" id="GO:0004322">
    <property type="term" value="F:ferroxidase activity"/>
    <property type="evidence" value="ECO:0007669"/>
    <property type="project" value="UniProtKB-EC"/>
</dbReference>
<comment type="function">
    <text evidence="6">Stores iron in a soluble, non-toxic, readily available form. Important for iron homeostasis. Has ferroxidase activity. Iron is taken up in the ferrous form and deposited as ferric hydroxides after oxidation.</text>
</comment>
<feature type="binding site" evidence="8">
    <location>
        <position position="139"/>
    </location>
    <ligand>
        <name>Fe cation</name>
        <dbReference type="ChEBI" id="CHEBI:24875"/>
        <label>1</label>
    </ligand>
</feature>
<evidence type="ECO:0000259" key="10">
    <source>
        <dbReference type="PROSITE" id="PS50905"/>
    </source>
</evidence>
<dbReference type="Ensembl" id="ENSOANT00000047376.1">
    <property type="protein sequence ID" value="ENSOANP00000044472.1"/>
    <property type="gene ID" value="ENSOANG00000047614.1"/>
</dbReference>
<keyword evidence="12" id="KW-1185">Reference proteome</keyword>
<sequence>MAPSQIRQNYDSECEAAVNRMINLELYASYVYLSMSSYFDQDDVALHHVSKFFLAQSHEEREHAERLLRYQNQRGGRILLQDVRKPERDSWGSVLEAMQAALALEKTVNQTLLDLHALATTKADPHLCDLLESHYLAEQVEAIKKLSDYVTNLTRLGPGLGEFLFDKHSLSS</sequence>
<proteinExistence type="inferred from homology"/>
<dbReference type="OrthoDB" id="186462at2759"/>
<keyword evidence="5 8" id="KW-0408">Iron</keyword>
<dbReference type="FunFam" id="1.20.1260.10:FF:000002">
    <property type="entry name" value="Ferritin, mitochondrial"/>
    <property type="match status" value="1"/>
</dbReference>
<reference evidence="11" key="2">
    <citation type="submission" date="2025-08" db="UniProtKB">
        <authorList>
            <consortium name="Ensembl"/>
        </authorList>
    </citation>
    <scope>IDENTIFICATION</scope>
    <source>
        <strain evidence="11">Glennie</strain>
    </source>
</reference>
<dbReference type="KEGG" id="oaa:114814650"/>
<accession>A0A6I8NTV3</accession>
<name>A0A6I8NTV3_ORNAN</name>
<dbReference type="InParanoid" id="A0A6I8NTV3"/>
<dbReference type="InterPro" id="IPR001519">
    <property type="entry name" value="Ferritin"/>
</dbReference>
<dbReference type="OMA" id="KENCHRE"/>
<dbReference type="PROSITE" id="PS50905">
    <property type="entry name" value="FERRITIN_LIKE"/>
    <property type="match status" value="1"/>
</dbReference>
<evidence type="ECO:0000256" key="3">
    <source>
        <dbReference type="ARBA" id="ARBA00022723"/>
    </source>
</evidence>
<dbReference type="InterPro" id="IPR008331">
    <property type="entry name" value="Ferritin_DPS_dom"/>
</dbReference>
<dbReference type="GeneID" id="114814650"/>
<dbReference type="InterPro" id="IPR014034">
    <property type="entry name" value="Ferritin_CS"/>
</dbReference>